<dbReference type="GO" id="GO:0051879">
    <property type="term" value="F:Hsp90 protein binding"/>
    <property type="evidence" value="ECO:0007669"/>
    <property type="project" value="InterPro"/>
</dbReference>
<comment type="similarity">
    <text evidence="1">Belongs to the p23/wos2 family.</text>
</comment>
<name>A0A9P7B359_MAUEX</name>
<evidence type="ECO:0000313" key="5">
    <source>
        <dbReference type="Proteomes" id="UP000750334"/>
    </source>
</evidence>
<dbReference type="PANTHER" id="PTHR22932:SF1">
    <property type="entry name" value="CO-CHAPERONE PROTEIN DAF-41"/>
    <property type="match status" value="1"/>
</dbReference>
<dbReference type="GO" id="GO:0005634">
    <property type="term" value="C:nucleus"/>
    <property type="evidence" value="ECO:0007669"/>
    <property type="project" value="TreeGrafter"/>
</dbReference>
<dbReference type="GO" id="GO:0006457">
    <property type="term" value="P:protein folding"/>
    <property type="evidence" value="ECO:0007669"/>
    <property type="project" value="TreeGrafter"/>
</dbReference>
<evidence type="ECO:0000313" key="4">
    <source>
        <dbReference type="EMBL" id="KAG0656430.1"/>
    </source>
</evidence>
<dbReference type="InterPro" id="IPR008978">
    <property type="entry name" value="HSP20-like_chaperone"/>
</dbReference>
<dbReference type="PANTHER" id="PTHR22932">
    <property type="entry name" value="TELOMERASE-BINDING PROTEIN P23 HSP90 CO-CHAPERONE"/>
    <property type="match status" value="1"/>
</dbReference>
<evidence type="ECO:0000256" key="1">
    <source>
        <dbReference type="ARBA" id="ARBA00025733"/>
    </source>
</evidence>
<feature type="domain" description="CS" evidence="3">
    <location>
        <begin position="7"/>
        <end position="110"/>
    </location>
</feature>
<evidence type="ECO:0000259" key="3">
    <source>
        <dbReference type="PROSITE" id="PS51203"/>
    </source>
</evidence>
<proteinExistence type="inferred from homology"/>
<dbReference type="InterPro" id="IPR045250">
    <property type="entry name" value="p23-like"/>
</dbReference>
<feature type="region of interest" description="Disordered" evidence="2">
    <location>
        <begin position="218"/>
        <end position="249"/>
    </location>
</feature>
<gene>
    <name evidence="4" type="ORF">C6P45_002667</name>
</gene>
<dbReference type="FunFam" id="2.60.40.790:FF:000055">
    <property type="entry name" value="HSP90 associated co-chaperone"/>
    <property type="match status" value="1"/>
</dbReference>
<dbReference type="EMBL" id="PUHR01000259">
    <property type="protein sequence ID" value="KAG0656430.1"/>
    <property type="molecule type" value="Genomic_DNA"/>
</dbReference>
<feature type="compositionally biased region" description="Acidic residues" evidence="2">
    <location>
        <begin position="239"/>
        <end position="249"/>
    </location>
</feature>
<accession>A0A9P7B359</accession>
<sequence>MSTEGKVLIPEVKWAQRSDEKDEEKNYLLITIGITDCSEPELKIEPTYFELTANSKAHVGEEVAHKYKLHIDFFKEIIPDKTLHKVANGQHYFLKIYKKDLGLEYWPRLTKEKVKYQYIKTDFDKWVDEDEQDELDADNNEMDFSGAGMGGAGGPGGNFDMSQLMAGMGGAGAAGGAAGGPGGNFDISKLMAGMGGAGAGAGGPDGVDFEAMMKDPKMQELLKKESKISAKEVDGEDNKEQEEEDATKN</sequence>
<dbReference type="PROSITE" id="PS51203">
    <property type="entry name" value="CS"/>
    <property type="match status" value="1"/>
</dbReference>
<organism evidence="4 5">
    <name type="scientific">Maudiozyma exigua</name>
    <name type="common">Yeast</name>
    <name type="synonym">Kazachstania exigua</name>
    <dbReference type="NCBI Taxonomy" id="34358"/>
    <lineage>
        <taxon>Eukaryota</taxon>
        <taxon>Fungi</taxon>
        <taxon>Dikarya</taxon>
        <taxon>Ascomycota</taxon>
        <taxon>Saccharomycotina</taxon>
        <taxon>Saccharomycetes</taxon>
        <taxon>Saccharomycetales</taxon>
        <taxon>Saccharomycetaceae</taxon>
        <taxon>Maudiozyma</taxon>
    </lineage>
</organism>
<dbReference type="Proteomes" id="UP000750334">
    <property type="component" value="Unassembled WGS sequence"/>
</dbReference>
<reference evidence="4 5" key="1">
    <citation type="submission" date="2020-11" db="EMBL/GenBank/DDBJ databases">
        <title>Kefir isolates.</title>
        <authorList>
            <person name="Marcisauskas S."/>
            <person name="Kim Y."/>
            <person name="Blasche S."/>
        </authorList>
    </citation>
    <scope>NUCLEOTIDE SEQUENCE [LARGE SCALE GENOMIC DNA]</scope>
    <source>
        <strain evidence="4 5">OG2</strain>
    </source>
</reference>
<dbReference type="InterPro" id="IPR007052">
    <property type="entry name" value="CS_dom"/>
</dbReference>
<dbReference type="GO" id="GO:0051087">
    <property type="term" value="F:protein-folding chaperone binding"/>
    <property type="evidence" value="ECO:0007669"/>
    <property type="project" value="TreeGrafter"/>
</dbReference>
<dbReference type="GO" id="GO:0005829">
    <property type="term" value="C:cytosol"/>
    <property type="evidence" value="ECO:0007669"/>
    <property type="project" value="TreeGrafter"/>
</dbReference>
<evidence type="ECO:0000256" key="2">
    <source>
        <dbReference type="SAM" id="MobiDB-lite"/>
    </source>
</evidence>
<dbReference type="OrthoDB" id="1564555at2759"/>
<keyword evidence="5" id="KW-1185">Reference proteome</keyword>
<protein>
    <recommendedName>
        <fullName evidence="3">CS domain-containing protein</fullName>
    </recommendedName>
</protein>
<dbReference type="SUPFAM" id="SSF49764">
    <property type="entry name" value="HSP20-like chaperones"/>
    <property type="match status" value="1"/>
</dbReference>
<dbReference type="GO" id="GO:0051131">
    <property type="term" value="P:chaperone-mediated protein complex assembly"/>
    <property type="evidence" value="ECO:0007669"/>
    <property type="project" value="TreeGrafter"/>
</dbReference>
<dbReference type="CDD" id="cd06465">
    <property type="entry name" value="p23_hB-ind1_like"/>
    <property type="match status" value="1"/>
</dbReference>
<feature type="compositionally biased region" description="Basic and acidic residues" evidence="2">
    <location>
        <begin position="218"/>
        <end position="238"/>
    </location>
</feature>
<comment type="caution">
    <text evidence="4">The sequence shown here is derived from an EMBL/GenBank/DDBJ whole genome shotgun (WGS) entry which is preliminary data.</text>
</comment>
<dbReference type="Gene3D" id="2.60.40.790">
    <property type="match status" value="1"/>
</dbReference>
<dbReference type="AlphaFoldDB" id="A0A9P7B359"/>